<gene>
    <name evidence="1" type="ORF">GALMADRAFT_1064806</name>
</gene>
<accession>A0A067SJD7</accession>
<dbReference type="AlphaFoldDB" id="A0A067SJD7"/>
<dbReference type="HOGENOM" id="CLU_1885931_0_0_1"/>
<name>A0A067SJD7_GALM3</name>
<proteinExistence type="predicted"/>
<organism evidence="1 2">
    <name type="scientific">Galerina marginata (strain CBS 339.88)</name>
    <dbReference type="NCBI Taxonomy" id="685588"/>
    <lineage>
        <taxon>Eukaryota</taxon>
        <taxon>Fungi</taxon>
        <taxon>Dikarya</taxon>
        <taxon>Basidiomycota</taxon>
        <taxon>Agaricomycotina</taxon>
        <taxon>Agaricomycetes</taxon>
        <taxon>Agaricomycetidae</taxon>
        <taxon>Agaricales</taxon>
        <taxon>Agaricineae</taxon>
        <taxon>Strophariaceae</taxon>
        <taxon>Galerina</taxon>
    </lineage>
</organism>
<keyword evidence="2" id="KW-1185">Reference proteome</keyword>
<evidence type="ECO:0000313" key="2">
    <source>
        <dbReference type="Proteomes" id="UP000027222"/>
    </source>
</evidence>
<reference evidence="2" key="1">
    <citation type="journal article" date="2014" name="Proc. Natl. Acad. Sci. U.S.A.">
        <title>Extensive sampling of basidiomycete genomes demonstrates inadequacy of the white-rot/brown-rot paradigm for wood decay fungi.</title>
        <authorList>
            <person name="Riley R."/>
            <person name="Salamov A.A."/>
            <person name="Brown D.W."/>
            <person name="Nagy L.G."/>
            <person name="Floudas D."/>
            <person name="Held B.W."/>
            <person name="Levasseur A."/>
            <person name="Lombard V."/>
            <person name="Morin E."/>
            <person name="Otillar R."/>
            <person name="Lindquist E.A."/>
            <person name="Sun H."/>
            <person name="LaButti K.M."/>
            <person name="Schmutz J."/>
            <person name="Jabbour D."/>
            <person name="Luo H."/>
            <person name="Baker S.E."/>
            <person name="Pisabarro A.G."/>
            <person name="Walton J.D."/>
            <person name="Blanchette R.A."/>
            <person name="Henrissat B."/>
            <person name="Martin F."/>
            <person name="Cullen D."/>
            <person name="Hibbett D.S."/>
            <person name="Grigoriev I.V."/>
        </authorList>
    </citation>
    <scope>NUCLEOTIDE SEQUENCE [LARGE SCALE GENOMIC DNA]</scope>
    <source>
        <strain evidence="2">CBS 339.88</strain>
    </source>
</reference>
<dbReference type="Proteomes" id="UP000027222">
    <property type="component" value="Unassembled WGS sequence"/>
</dbReference>
<dbReference type="EMBL" id="KL142412">
    <property type="protein sequence ID" value="KDR67844.1"/>
    <property type="molecule type" value="Genomic_DNA"/>
</dbReference>
<protein>
    <submittedName>
        <fullName evidence="1">Uncharacterized protein</fullName>
    </submittedName>
</protein>
<sequence length="135" mass="14879">MYLISHLALGAATPRSVLLPDWQTNMRVVAISTLGTSDRRNFLPRCPSVLSYGINMITSSRRSHEDSESTLVRFSRRTSKTGCEFTQGAFSRILLKRCRRTPRGSHFKDAAAIDVASAAARCQLTIKSAIGALSY</sequence>
<evidence type="ECO:0000313" key="1">
    <source>
        <dbReference type="EMBL" id="KDR67844.1"/>
    </source>
</evidence>